<feature type="compositionally biased region" description="Basic and acidic residues" evidence="1">
    <location>
        <begin position="12"/>
        <end position="28"/>
    </location>
</feature>
<proteinExistence type="predicted"/>
<evidence type="ECO:0000256" key="1">
    <source>
        <dbReference type="SAM" id="MobiDB-lite"/>
    </source>
</evidence>
<sequence>MTAAEIISTEQTSDREKVKEVARIKNDQPESQSEAAEYNKASAGWRYFYHPWFNTGQWALASTNHN</sequence>
<comment type="caution">
    <text evidence="2">The sequence shown here is derived from an EMBL/GenBank/DDBJ whole genome shotgun (WGS) entry which is preliminary data.</text>
</comment>
<dbReference type="Proteomes" id="UP000241222">
    <property type="component" value="Unassembled WGS sequence"/>
</dbReference>
<gene>
    <name evidence="2" type="ORF">C9I99_15025</name>
</gene>
<evidence type="ECO:0000313" key="3">
    <source>
        <dbReference type="Proteomes" id="UP000241222"/>
    </source>
</evidence>
<reference evidence="2 3" key="1">
    <citation type="submission" date="2018-03" db="EMBL/GenBank/DDBJ databases">
        <title>Whole genome sequencing of Histamine producing bacteria.</title>
        <authorList>
            <person name="Butler K."/>
        </authorList>
    </citation>
    <scope>NUCLEOTIDE SEQUENCE [LARGE SCALE GENOMIC DNA]</scope>
    <source>
        <strain evidence="2 3">JCM 13586</strain>
    </source>
</reference>
<feature type="region of interest" description="Disordered" evidence="1">
    <location>
        <begin position="1"/>
        <end position="36"/>
    </location>
</feature>
<accession>A0A2T3IWP9</accession>
<evidence type="ECO:0000313" key="2">
    <source>
        <dbReference type="EMBL" id="PSU32917.1"/>
    </source>
</evidence>
<protein>
    <submittedName>
        <fullName evidence="2">Uncharacterized protein</fullName>
    </submittedName>
</protein>
<dbReference type="AlphaFoldDB" id="A0A2T3IWP9"/>
<name>A0A2T3IWP9_9GAMM</name>
<keyword evidence="3" id="KW-1185">Reference proteome</keyword>
<organism evidence="2 3">
    <name type="scientific">Photobacterium lutimaris</name>
    <dbReference type="NCBI Taxonomy" id="388278"/>
    <lineage>
        <taxon>Bacteria</taxon>
        <taxon>Pseudomonadati</taxon>
        <taxon>Pseudomonadota</taxon>
        <taxon>Gammaproteobacteria</taxon>
        <taxon>Vibrionales</taxon>
        <taxon>Vibrionaceae</taxon>
        <taxon>Photobacterium</taxon>
    </lineage>
</organism>
<dbReference type="EMBL" id="PYMH01000007">
    <property type="protein sequence ID" value="PSU32917.1"/>
    <property type="molecule type" value="Genomic_DNA"/>
</dbReference>